<protein>
    <submittedName>
        <fullName evidence="1">Uncharacterized protein</fullName>
    </submittedName>
</protein>
<organism evidence="1 2">
    <name type="scientific">OM182 bacterium</name>
    <dbReference type="NCBI Taxonomy" id="2510334"/>
    <lineage>
        <taxon>Bacteria</taxon>
        <taxon>Pseudomonadati</taxon>
        <taxon>Pseudomonadota</taxon>
        <taxon>Gammaproteobacteria</taxon>
        <taxon>OMG group</taxon>
        <taxon>OM182 clade</taxon>
    </lineage>
</organism>
<dbReference type="EMBL" id="SHAH01000088">
    <property type="protein sequence ID" value="RZO74684.1"/>
    <property type="molecule type" value="Genomic_DNA"/>
</dbReference>
<name>A0A520RWX4_9GAMM</name>
<reference evidence="1 2" key="1">
    <citation type="submission" date="2019-02" db="EMBL/GenBank/DDBJ databases">
        <title>Prokaryotic population dynamics and viral predation in marine succession experiment using metagenomics: the confinement effect.</title>
        <authorList>
            <person name="Haro-Moreno J.M."/>
            <person name="Rodriguez-Valera F."/>
            <person name="Lopez-Perez M."/>
        </authorList>
    </citation>
    <scope>NUCLEOTIDE SEQUENCE [LARGE SCALE GENOMIC DNA]</scope>
    <source>
        <strain evidence="1">MED-G158</strain>
    </source>
</reference>
<comment type="caution">
    <text evidence="1">The sequence shown here is derived from an EMBL/GenBank/DDBJ whole genome shotgun (WGS) entry which is preliminary data.</text>
</comment>
<dbReference type="Proteomes" id="UP000320404">
    <property type="component" value="Unassembled WGS sequence"/>
</dbReference>
<proteinExistence type="predicted"/>
<evidence type="ECO:0000313" key="1">
    <source>
        <dbReference type="EMBL" id="RZO74684.1"/>
    </source>
</evidence>
<dbReference type="AlphaFoldDB" id="A0A520RWX4"/>
<evidence type="ECO:0000313" key="2">
    <source>
        <dbReference type="Proteomes" id="UP000320404"/>
    </source>
</evidence>
<gene>
    <name evidence="1" type="ORF">EVA69_05520</name>
</gene>
<sequence length="78" mass="8919">MNRKRELVVDLSKLTKDFQAMAQKRHELLELLTEVSDNLVVQLIGNDLKAQSVEQMMSLDVQPQIKKPVLDELLGAFK</sequence>
<accession>A0A520RWX4</accession>